<dbReference type="PROSITE" id="PS50157">
    <property type="entry name" value="ZINC_FINGER_C2H2_2"/>
    <property type="match status" value="4"/>
</dbReference>
<feature type="region of interest" description="Disordered" evidence="7">
    <location>
        <begin position="1"/>
        <end position="27"/>
    </location>
</feature>
<feature type="compositionally biased region" description="Low complexity" evidence="7">
    <location>
        <begin position="373"/>
        <end position="388"/>
    </location>
</feature>
<evidence type="ECO:0000256" key="1">
    <source>
        <dbReference type="ARBA" id="ARBA00022723"/>
    </source>
</evidence>
<reference evidence="10" key="1">
    <citation type="submission" date="2024-02" db="UniProtKB">
        <authorList>
            <consortium name="WormBaseParasite"/>
        </authorList>
    </citation>
    <scope>IDENTIFICATION</scope>
</reference>
<dbReference type="PANTHER" id="PTHR24388:SF53">
    <property type="entry name" value="CHORION TRANSCRIPTION FACTOR CF2-RELATED"/>
    <property type="match status" value="1"/>
</dbReference>
<keyword evidence="5" id="KW-0539">Nucleus</keyword>
<feature type="domain" description="C2H2-type" evidence="8">
    <location>
        <begin position="199"/>
        <end position="224"/>
    </location>
</feature>
<dbReference type="InterPro" id="IPR050527">
    <property type="entry name" value="Snail/Krueppel_Znf"/>
</dbReference>
<feature type="domain" description="C2H2-type" evidence="8">
    <location>
        <begin position="142"/>
        <end position="169"/>
    </location>
</feature>
<feature type="domain" description="C2H2-type" evidence="8">
    <location>
        <begin position="408"/>
        <end position="435"/>
    </location>
</feature>
<dbReference type="GO" id="GO:0008270">
    <property type="term" value="F:zinc ion binding"/>
    <property type="evidence" value="ECO:0007669"/>
    <property type="project" value="UniProtKB-KW"/>
</dbReference>
<dbReference type="SMART" id="SM00355">
    <property type="entry name" value="ZnF_C2H2"/>
    <property type="match status" value="8"/>
</dbReference>
<keyword evidence="9" id="KW-1185">Reference proteome</keyword>
<name>A0AAF3EA24_9BILA</name>
<dbReference type="Gene3D" id="3.30.160.60">
    <property type="entry name" value="Classic Zinc Finger"/>
    <property type="match status" value="4"/>
</dbReference>
<feature type="region of interest" description="Disordered" evidence="7">
    <location>
        <begin position="373"/>
        <end position="403"/>
    </location>
</feature>
<dbReference type="InterPro" id="IPR036236">
    <property type="entry name" value="Znf_C2H2_sf"/>
</dbReference>
<dbReference type="Pfam" id="PF00096">
    <property type="entry name" value="zf-C2H2"/>
    <property type="match status" value="2"/>
</dbReference>
<evidence type="ECO:0000313" key="9">
    <source>
        <dbReference type="Proteomes" id="UP000887575"/>
    </source>
</evidence>
<dbReference type="FunFam" id="3.30.160.60:FF:001669">
    <property type="entry name" value="Uncharacterized protein, isoform B"/>
    <property type="match status" value="1"/>
</dbReference>
<dbReference type="FunFam" id="3.30.160.60:FF:003608">
    <property type="entry name" value="Zinc finger and BTB domain-containing 32"/>
    <property type="match status" value="1"/>
</dbReference>
<keyword evidence="4" id="KW-0862">Zinc</keyword>
<dbReference type="SUPFAM" id="SSF57667">
    <property type="entry name" value="beta-beta-alpha zinc fingers"/>
    <property type="match status" value="3"/>
</dbReference>
<evidence type="ECO:0000256" key="3">
    <source>
        <dbReference type="ARBA" id="ARBA00022771"/>
    </source>
</evidence>
<feature type="region of interest" description="Disordered" evidence="7">
    <location>
        <begin position="58"/>
        <end position="98"/>
    </location>
</feature>
<feature type="compositionally biased region" description="Polar residues" evidence="7">
    <location>
        <begin position="58"/>
        <end position="72"/>
    </location>
</feature>
<sequence length="462" mass="51875">MLTLATSMVHEAESHNEKDKRGTEKRMDQQSSCCTECGFTSNDMILFTQHVEQHERQMVNTAGSESNEQSTDWTEENVDSPTSSPRDSLSSMGERSPPLILNVSGKAEKRAHVCPHCNFTTFMSQHMKSHLEAHERHQGQMYQCDICQMQFSQKANMHRHRMRHSGVKPYECRYCKKRFFRKDQMQEHSMTHIKTGADFDCPVHGCPAVFTQHSTLRTHLDEAHIISPSAPASCKLCTLLFSNSRRLLLHYQTKHDDSEASAMLRAEIKREPRKKRTHQTIGVMEHNPSPPQHTILPTANIMQPIPLLPSAAAMAAALQSHIQQLKQEYERPYLSSEELLVALSNTAAVQQALLSDTKESVLRMWAGELSASGLSSLPSPTPQSHSPSVDSGASSGEGTEDSATKDALDCTHCGIVFFDRTLQLLHKGLHSEHEPWRCNLCGHLCADKYMFTTHIISSNHVA</sequence>
<dbReference type="PROSITE" id="PS00028">
    <property type="entry name" value="ZINC_FINGER_C2H2_1"/>
    <property type="match status" value="6"/>
</dbReference>
<keyword evidence="1" id="KW-0479">Metal-binding</keyword>
<proteinExistence type="predicted"/>
<evidence type="ECO:0000256" key="6">
    <source>
        <dbReference type="PROSITE-ProRule" id="PRU00042"/>
    </source>
</evidence>
<dbReference type="WBParaSite" id="MBELARI_LOCUS1077">
    <property type="protein sequence ID" value="MBELARI_LOCUS1077"/>
    <property type="gene ID" value="MBELARI_LOCUS1077"/>
</dbReference>
<evidence type="ECO:0000256" key="2">
    <source>
        <dbReference type="ARBA" id="ARBA00022737"/>
    </source>
</evidence>
<dbReference type="InterPro" id="IPR013087">
    <property type="entry name" value="Znf_C2H2_type"/>
</dbReference>
<evidence type="ECO:0000259" key="8">
    <source>
        <dbReference type="PROSITE" id="PS50157"/>
    </source>
</evidence>
<accession>A0AAF3EA24</accession>
<evidence type="ECO:0000256" key="5">
    <source>
        <dbReference type="ARBA" id="ARBA00023242"/>
    </source>
</evidence>
<feature type="domain" description="C2H2-type" evidence="8">
    <location>
        <begin position="170"/>
        <end position="192"/>
    </location>
</feature>
<keyword evidence="2" id="KW-0677">Repeat</keyword>
<organism evidence="9 10">
    <name type="scientific">Mesorhabditis belari</name>
    <dbReference type="NCBI Taxonomy" id="2138241"/>
    <lineage>
        <taxon>Eukaryota</taxon>
        <taxon>Metazoa</taxon>
        <taxon>Ecdysozoa</taxon>
        <taxon>Nematoda</taxon>
        <taxon>Chromadorea</taxon>
        <taxon>Rhabditida</taxon>
        <taxon>Rhabditina</taxon>
        <taxon>Rhabditomorpha</taxon>
        <taxon>Rhabditoidea</taxon>
        <taxon>Rhabditidae</taxon>
        <taxon>Mesorhabditinae</taxon>
        <taxon>Mesorhabditis</taxon>
    </lineage>
</organism>
<evidence type="ECO:0000256" key="7">
    <source>
        <dbReference type="SAM" id="MobiDB-lite"/>
    </source>
</evidence>
<evidence type="ECO:0000256" key="4">
    <source>
        <dbReference type="ARBA" id="ARBA00022833"/>
    </source>
</evidence>
<dbReference type="GO" id="GO:0000978">
    <property type="term" value="F:RNA polymerase II cis-regulatory region sequence-specific DNA binding"/>
    <property type="evidence" value="ECO:0007669"/>
    <property type="project" value="TreeGrafter"/>
</dbReference>
<feature type="region of interest" description="Disordered" evidence="7">
    <location>
        <begin position="271"/>
        <end position="290"/>
    </location>
</feature>
<dbReference type="AlphaFoldDB" id="A0AAF3EA24"/>
<protein>
    <recommendedName>
        <fullName evidence="8">C2H2-type domain-containing protein</fullName>
    </recommendedName>
</protein>
<dbReference type="GO" id="GO:0000981">
    <property type="term" value="F:DNA-binding transcription factor activity, RNA polymerase II-specific"/>
    <property type="evidence" value="ECO:0007669"/>
    <property type="project" value="TreeGrafter"/>
</dbReference>
<keyword evidence="3 6" id="KW-0863">Zinc-finger</keyword>
<dbReference type="Proteomes" id="UP000887575">
    <property type="component" value="Unassembled WGS sequence"/>
</dbReference>
<feature type="compositionally biased region" description="Basic and acidic residues" evidence="7">
    <location>
        <begin position="10"/>
        <end position="27"/>
    </location>
</feature>
<dbReference type="PANTHER" id="PTHR24388">
    <property type="entry name" value="ZINC FINGER PROTEIN"/>
    <property type="match status" value="1"/>
</dbReference>
<evidence type="ECO:0000313" key="10">
    <source>
        <dbReference type="WBParaSite" id="MBELARI_LOCUS1077"/>
    </source>
</evidence>
<feature type="compositionally biased region" description="Low complexity" evidence="7">
    <location>
        <begin position="79"/>
        <end position="91"/>
    </location>
</feature>